<evidence type="ECO:0000313" key="3">
    <source>
        <dbReference type="WBParaSite" id="GPLIN_001207800"/>
    </source>
</evidence>
<keyword evidence="1" id="KW-1133">Transmembrane helix</keyword>
<keyword evidence="1" id="KW-0472">Membrane</keyword>
<reference evidence="2" key="1">
    <citation type="submission" date="2014-05" db="EMBL/GenBank/DDBJ databases">
        <title>The genome and life-stage specific transcriptomes of Globodera pallida elucidate key aspects of plant parasitism by a cyst nematode.</title>
        <authorList>
            <person name="Cotton J.A."/>
            <person name="Lilley C.J."/>
            <person name="Jones L.M."/>
            <person name="Kikuchi T."/>
            <person name="Reid A.J."/>
            <person name="Thorpe P."/>
            <person name="Tsai I.J."/>
            <person name="Beasley H."/>
            <person name="Blok V."/>
            <person name="Cock P.J.A."/>
            <person name="Van den Akker S.E."/>
            <person name="Holroyd N."/>
            <person name="Hunt M."/>
            <person name="Mantelin S."/>
            <person name="Naghra H."/>
            <person name="Pain A."/>
            <person name="Palomares-Rius J.E."/>
            <person name="Zarowiecki M."/>
            <person name="Berriman M."/>
            <person name="Jones J.T."/>
            <person name="Urwin P.E."/>
        </authorList>
    </citation>
    <scope>NUCLEOTIDE SEQUENCE [LARGE SCALE GENOMIC DNA]</scope>
    <source>
        <strain evidence="2">Lindley</strain>
    </source>
</reference>
<keyword evidence="2" id="KW-1185">Reference proteome</keyword>
<evidence type="ECO:0000256" key="1">
    <source>
        <dbReference type="SAM" id="Phobius"/>
    </source>
</evidence>
<name>A0A183CGS3_GLOPA</name>
<protein>
    <submittedName>
        <fullName evidence="3">G protein-coupled receptor</fullName>
    </submittedName>
</protein>
<reference evidence="3" key="2">
    <citation type="submission" date="2016-06" db="UniProtKB">
        <authorList>
            <consortium name="WormBaseParasite"/>
        </authorList>
    </citation>
    <scope>IDENTIFICATION</scope>
</reference>
<dbReference type="Proteomes" id="UP000050741">
    <property type="component" value="Unassembled WGS sequence"/>
</dbReference>
<sequence length="170" mass="19534">MIFAQCVSMHLLAIALTPFYAYFIAYTWTYVIVSSSLYATIALRLAWLKRYNQMWNDAQGNNTTSDKDSTRITCACFAIQMVAVCYVSYIAAANTKWFSDFLRCDPLGKVLFYPIQLIMRANYVSDECCPFAEEMGEQQQQLFPLPVWQVVDKCQLLVLLHPDVGHNRIN</sequence>
<organism evidence="2 3">
    <name type="scientific">Globodera pallida</name>
    <name type="common">Potato cyst nematode worm</name>
    <name type="synonym">Heterodera pallida</name>
    <dbReference type="NCBI Taxonomy" id="36090"/>
    <lineage>
        <taxon>Eukaryota</taxon>
        <taxon>Metazoa</taxon>
        <taxon>Ecdysozoa</taxon>
        <taxon>Nematoda</taxon>
        <taxon>Chromadorea</taxon>
        <taxon>Rhabditida</taxon>
        <taxon>Tylenchina</taxon>
        <taxon>Tylenchomorpha</taxon>
        <taxon>Tylenchoidea</taxon>
        <taxon>Heteroderidae</taxon>
        <taxon>Heteroderinae</taxon>
        <taxon>Globodera</taxon>
    </lineage>
</organism>
<accession>A0A183CGS3</accession>
<keyword evidence="1" id="KW-0812">Transmembrane</keyword>
<dbReference type="AlphaFoldDB" id="A0A183CGS3"/>
<feature type="transmembrane region" description="Helical" evidence="1">
    <location>
        <begin position="20"/>
        <end position="47"/>
    </location>
</feature>
<proteinExistence type="predicted"/>
<dbReference type="WBParaSite" id="GPLIN_001207800">
    <property type="protein sequence ID" value="GPLIN_001207800"/>
    <property type="gene ID" value="GPLIN_001207800"/>
</dbReference>
<evidence type="ECO:0000313" key="2">
    <source>
        <dbReference type="Proteomes" id="UP000050741"/>
    </source>
</evidence>